<dbReference type="Proteomes" id="UP001482620">
    <property type="component" value="Unassembled WGS sequence"/>
</dbReference>
<feature type="non-terminal residue" evidence="2">
    <location>
        <position position="1"/>
    </location>
</feature>
<proteinExistence type="predicted"/>
<sequence length="50" mass="5473">GCPAHPDRPHSRQAPPRSPLSISEQQKQVEDPSREVKKVSNNLLTSSAVI</sequence>
<name>A0ABV0TRK3_9TELE</name>
<feature type="compositionally biased region" description="Polar residues" evidence="1">
    <location>
        <begin position="39"/>
        <end position="50"/>
    </location>
</feature>
<protein>
    <submittedName>
        <fullName evidence="2">Uncharacterized protein</fullName>
    </submittedName>
</protein>
<comment type="caution">
    <text evidence="2">The sequence shown here is derived from an EMBL/GenBank/DDBJ whole genome shotgun (WGS) entry which is preliminary data.</text>
</comment>
<accession>A0ABV0TRK3</accession>
<evidence type="ECO:0000313" key="2">
    <source>
        <dbReference type="EMBL" id="MEQ2234097.1"/>
    </source>
</evidence>
<reference evidence="2 3" key="1">
    <citation type="submission" date="2021-06" db="EMBL/GenBank/DDBJ databases">
        <authorList>
            <person name="Palmer J.M."/>
        </authorList>
    </citation>
    <scope>NUCLEOTIDE SEQUENCE [LARGE SCALE GENOMIC DNA]</scope>
    <source>
        <strain evidence="3">if_2019</strain>
        <tissue evidence="2">Muscle</tissue>
    </source>
</reference>
<feature type="compositionally biased region" description="Basic and acidic residues" evidence="1">
    <location>
        <begin position="1"/>
        <end position="10"/>
    </location>
</feature>
<evidence type="ECO:0000313" key="3">
    <source>
        <dbReference type="Proteomes" id="UP001482620"/>
    </source>
</evidence>
<organism evidence="2 3">
    <name type="scientific">Ilyodon furcidens</name>
    <name type="common">goldbreast splitfin</name>
    <dbReference type="NCBI Taxonomy" id="33524"/>
    <lineage>
        <taxon>Eukaryota</taxon>
        <taxon>Metazoa</taxon>
        <taxon>Chordata</taxon>
        <taxon>Craniata</taxon>
        <taxon>Vertebrata</taxon>
        <taxon>Euteleostomi</taxon>
        <taxon>Actinopterygii</taxon>
        <taxon>Neopterygii</taxon>
        <taxon>Teleostei</taxon>
        <taxon>Neoteleostei</taxon>
        <taxon>Acanthomorphata</taxon>
        <taxon>Ovalentaria</taxon>
        <taxon>Atherinomorphae</taxon>
        <taxon>Cyprinodontiformes</taxon>
        <taxon>Goodeidae</taxon>
        <taxon>Ilyodon</taxon>
    </lineage>
</organism>
<gene>
    <name evidence="2" type="ORF">ILYODFUR_028474</name>
</gene>
<dbReference type="EMBL" id="JAHRIQ010038648">
    <property type="protein sequence ID" value="MEQ2234097.1"/>
    <property type="molecule type" value="Genomic_DNA"/>
</dbReference>
<keyword evidence="3" id="KW-1185">Reference proteome</keyword>
<evidence type="ECO:0000256" key="1">
    <source>
        <dbReference type="SAM" id="MobiDB-lite"/>
    </source>
</evidence>
<feature type="region of interest" description="Disordered" evidence="1">
    <location>
        <begin position="1"/>
        <end position="50"/>
    </location>
</feature>
<feature type="compositionally biased region" description="Basic and acidic residues" evidence="1">
    <location>
        <begin position="27"/>
        <end position="38"/>
    </location>
</feature>